<sequence length="70" mass="7224">MGSLLLPPFPQLLEEAGDEGAGDQEACGTGAGDLEAGGGTRRTHKDACREAGVATRRTHEDACREAGRAE</sequence>
<feature type="compositionally biased region" description="Low complexity" evidence="1">
    <location>
        <begin position="1"/>
        <end position="14"/>
    </location>
</feature>
<protein>
    <submittedName>
        <fullName evidence="2">Uncharacterized protein</fullName>
    </submittedName>
</protein>
<feature type="compositionally biased region" description="Gly residues" evidence="1">
    <location>
        <begin position="29"/>
        <end position="40"/>
    </location>
</feature>
<accession>A0AAV9S8K9</accession>
<comment type="caution">
    <text evidence="2">The sequence shown here is derived from an EMBL/GenBank/DDBJ whole genome shotgun (WGS) entry which is preliminary data.</text>
</comment>
<proteinExistence type="predicted"/>
<dbReference type="EMBL" id="JAHHUM010000699">
    <property type="protein sequence ID" value="KAK5617554.1"/>
    <property type="molecule type" value="Genomic_DNA"/>
</dbReference>
<keyword evidence="3" id="KW-1185">Reference proteome</keyword>
<reference evidence="2 3" key="1">
    <citation type="submission" date="2021-06" db="EMBL/GenBank/DDBJ databases">
        <authorList>
            <person name="Palmer J.M."/>
        </authorList>
    </citation>
    <scope>NUCLEOTIDE SEQUENCE [LARGE SCALE GENOMIC DNA]</scope>
    <source>
        <strain evidence="2 3">MEX-2019</strain>
        <tissue evidence="2">Muscle</tissue>
    </source>
</reference>
<feature type="region of interest" description="Disordered" evidence="1">
    <location>
        <begin position="1"/>
        <end position="70"/>
    </location>
</feature>
<gene>
    <name evidence="2" type="ORF">CRENBAI_003944</name>
</gene>
<dbReference type="Proteomes" id="UP001311232">
    <property type="component" value="Unassembled WGS sequence"/>
</dbReference>
<name>A0AAV9S8K9_9TELE</name>
<dbReference type="AlphaFoldDB" id="A0AAV9S8K9"/>
<organism evidence="2 3">
    <name type="scientific">Crenichthys baileyi</name>
    <name type="common">White River springfish</name>
    <dbReference type="NCBI Taxonomy" id="28760"/>
    <lineage>
        <taxon>Eukaryota</taxon>
        <taxon>Metazoa</taxon>
        <taxon>Chordata</taxon>
        <taxon>Craniata</taxon>
        <taxon>Vertebrata</taxon>
        <taxon>Euteleostomi</taxon>
        <taxon>Actinopterygii</taxon>
        <taxon>Neopterygii</taxon>
        <taxon>Teleostei</taxon>
        <taxon>Neoteleostei</taxon>
        <taxon>Acanthomorphata</taxon>
        <taxon>Ovalentaria</taxon>
        <taxon>Atherinomorphae</taxon>
        <taxon>Cyprinodontiformes</taxon>
        <taxon>Goodeidae</taxon>
        <taxon>Crenichthys</taxon>
    </lineage>
</organism>
<feature type="compositionally biased region" description="Basic and acidic residues" evidence="1">
    <location>
        <begin position="57"/>
        <end position="70"/>
    </location>
</feature>
<evidence type="ECO:0000256" key="1">
    <source>
        <dbReference type="SAM" id="MobiDB-lite"/>
    </source>
</evidence>
<evidence type="ECO:0000313" key="2">
    <source>
        <dbReference type="EMBL" id="KAK5617554.1"/>
    </source>
</evidence>
<evidence type="ECO:0000313" key="3">
    <source>
        <dbReference type="Proteomes" id="UP001311232"/>
    </source>
</evidence>